<evidence type="ECO:0000256" key="1">
    <source>
        <dbReference type="SAM" id="MobiDB-lite"/>
    </source>
</evidence>
<feature type="region of interest" description="Disordered" evidence="1">
    <location>
        <begin position="1"/>
        <end position="24"/>
    </location>
</feature>
<proteinExistence type="predicted"/>
<evidence type="ECO:0000313" key="2">
    <source>
        <dbReference type="EMBL" id="MBC8573632.1"/>
    </source>
</evidence>
<reference evidence="2 3" key="1">
    <citation type="submission" date="2020-08" db="EMBL/GenBank/DDBJ databases">
        <title>Genome public.</title>
        <authorList>
            <person name="Liu C."/>
            <person name="Sun Q."/>
        </authorList>
    </citation>
    <scope>NUCLEOTIDE SEQUENCE [LARGE SCALE GENOMIC DNA]</scope>
    <source>
        <strain evidence="2 3">NSJ-46</strain>
    </source>
</reference>
<comment type="caution">
    <text evidence="2">The sequence shown here is derived from an EMBL/GenBank/DDBJ whole genome shotgun (WGS) entry which is preliminary data.</text>
</comment>
<protein>
    <submittedName>
        <fullName evidence="2">Uncharacterized protein</fullName>
    </submittedName>
</protein>
<dbReference type="RefSeq" id="WP_249308920.1">
    <property type="nucleotide sequence ID" value="NZ_JACRSZ010000011.1"/>
</dbReference>
<keyword evidence="3" id="KW-1185">Reference proteome</keyword>
<dbReference type="EMBL" id="JACRSZ010000011">
    <property type="protein sequence ID" value="MBC8573632.1"/>
    <property type="molecule type" value="Genomic_DNA"/>
</dbReference>
<gene>
    <name evidence="2" type="ORF">H8716_11150</name>
</gene>
<dbReference type="Proteomes" id="UP000657421">
    <property type="component" value="Unassembled WGS sequence"/>
</dbReference>
<evidence type="ECO:0000313" key="3">
    <source>
        <dbReference type="Proteomes" id="UP000657421"/>
    </source>
</evidence>
<accession>A0ABR7NB54</accession>
<sequence length="67" mass="7572">MFRMEIETDGAAFKDPETGGEDKAFEGIEISRIMRKVAAELREGKESGSIMDLNGNKVGYWTREDEE</sequence>
<name>A0ABR7NB54_9FIRM</name>
<organism evidence="2 3">
    <name type="scientific">Jingyaoa shaoxingensis</name>
    <dbReference type="NCBI Taxonomy" id="2763671"/>
    <lineage>
        <taxon>Bacteria</taxon>
        <taxon>Bacillati</taxon>
        <taxon>Bacillota</taxon>
        <taxon>Clostridia</taxon>
        <taxon>Lachnospirales</taxon>
        <taxon>Lachnospiraceae</taxon>
        <taxon>Jingyaoa</taxon>
    </lineage>
</organism>